<dbReference type="GO" id="GO:0003677">
    <property type="term" value="F:DNA binding"/>
    <property type="evidence" value="ECO:0007669"/>
    <property type="project" value="UniProtKB-KW"/>
</dbReference>
<dbReference type="SUPFAM" id="SSF53098">
    <property type="entry name" value="Ribonuclease H-like"/>
    <property type="match status" value="1"/>
</dbReference>
<dbReference type="PANTHER" id="PTHR32166:SF123">
    <property type="entry name" value="BED-TYPE DOMAIN-CONTAINING PROTEIN"/>
    <property type="match status" value="1"/>
</dbReference>
<comment type="caution">
    <text evidence="10">The sequence shown here is derived from an EMBL/GenBank/DDBJ whole genome shotgun (WGS) entry which is preliminary data.</text>
</comment>
<dbReference type="Pfam" id="PF05699">
    <property type="entry name" value="Dimer_Tnp_hAT"/>
    <property type="match status" value="1"/>
</dbReference>
<feature type="compositionally biased region" description="Gly residues" evidence="8">
    <location>
        <begin position="995"/>
        <end position="1004"/>
    </location>
</feature>
<dbReference type="Pfam" id="PF04937">
    <property type="entry name" value="DUF659"/>
    <property type="match status" value="1"/>
</dbReference>
<name>A0A388L8W7_CHABU</name>
<dbReference type="PANTHER" id="PTHR32166">
    <property type="entry name" value="OSJNBA0013A04.12 PROTEIN"/>
    <property type="match status" value="1"/>
</dbReference>
<feature type="compositionally biased region" description="Acidic residues" evidence="8">
    <location>
        <begin position="1315"/>
        <end position="1326"/>
    </location>
</feature>
<dbReference type="InterPro" id="IPR012337">
    <property type="entry name" value="RNaseH-like_sf"/>
</dbReference>
<feature type="region of interest" description="Disordered" evidence="8">
    <location>
        <begin position="1346"/>
        <end position="1370"/>
    </location>
</feature>
<dbReference type="Proteomes" id="UP000265515">
    <property type="component" value="Unassembled WGS sequence"/>
</dbReference>
<feature type="compositionally biased region" description="Acidic residues" evidence="8">
    <location>
        <begin position="861"/>
        <end position="871"/>
    </location>
</feature>
<feature type="compositionally biased region" description="Acidic residues" evidence="8">
    <location>
        <begin position="1035"/>
        <end position="1045"/>
    </location>
</feature>
<feature type="compositionally biased region" description="Basic and acidic residues" evidence="8">
    <location>
        <begin position="1227"/>
        <end position="1239"/>
    </location>
</feature>
<feature type="region of interest" description="Disordered" evidence="8">
    <location>
        <begin position="846"/>
        <end position="879"/>
    </location>
</feature>
<evidence type="ECO:0000256" key="3">
    <source>
        <dbReference type="ARBA" id="ARBA00022771"/>
    </source>
</evidence>
<dbReference type="EMBL" id="BFEA01000303">
    <property type="protein sequence ID" value="GBG78751.1"/>
    <property type="molecule type" value="Genomic_DNA"/>
</dbReference>
<feature type="region of interest" description="Disordered" evidence="8">
    <location>
        <begin position="1204"/>
        <end position="1330"/>
    </location>
</feature>
<evidence type="ECO:0000313" key="10">
    <source>
        <dbReference type="EMBL" id="GBG78751.1"/>
    </source>
</evidence>
<gene>
    <name evidence="10" type="ORF">CBR_g27975</name>
</gene>
<dbReference type="InterPro" id="IPR008906">
    <property type="entry name" value="HATC_C_dom"/>
</dbReference>
<evidence type="ECO:0000256" key="5">
    <source>
        <dbReference type="ARBA" id="ARBA00023125"/>
    </source>
</evidence>
<evidence type="ECO:0000256" key="7">
    <source>
        <dbReference type="PROSITE-ProRule" id="PRU00027"/>
    </source>
</evidence>
<feature type="compositionally biased region" description="Basic and acidic residues" evidence="8">
    <location>
        <begin position="1258"/>
        <end position="1280"/>
    </location>
</feature>
<dbReference type="GO" id="GO:0046983">
    <property type="term" value="F:protein dimerization activity"/>
    <property type="evidence" value="ECO:0007669"/>
    <property type="project" value="InterPro"/>
</dbReference>
<keyword evidence="11" id="KW-1185">Reference proteome</keyword>
<feature type="compositionally biased region" description="Acidic residues" evidence="8">
    <location>
        <begin position="929"/>
        <end position="939"/>
    </location>
</feature>
<feature type="compositionally biased region" description="Basic and acidic residues" evidence="8">
    <location>
        <begin position="1141"/>
        <end position="1154"/>
    </location>
</feature>
<feature type="region of interest" description="Disordered" evidence="8">
    <location>
        <begin position="959"/>
        <end position="1161"/>
    </location>
</feature>
<feature type="region of interest" description="Disordered" evidence="8">
    <location>
        <begin position="248"/>
        <end position="269"/>
    </location>
</feature>
<sequence>MLSQFYSYYVKKPRDDVQAMIVYCGNAKSYKEAQGLSHRPEEGVATQGSASSQSLLSEWTMYEGEGYKRTVKVLQCDTLDLPRKLEDRLPFTLCVMDLPCGWNAEDSVGDEEKFARVQILTCGRTIKEITISWGNDFVPASDVVMDKLRRKSRVWRHVMQGQRLGTWEKRHGDYKLRCNYCKHVWQGNLFKAQRHFTQMKRCSAATMDVFVDIWNHTDYEFHNRHHRGIVAYMREHDTVDRRVVDVQRGSGRGRTAASQSQAEELDPVDEVERFLDEQARRAEAGEGGGTAAAEDLSGEEVVMTAQGRSAAHHGQAAFRDTFLQWCYDSGIPFNAFRRQLWYRHKKALAAMSHGVRPVYPSFKDIGGGGIDDQRGKVAGMLMEVRASFESVGATILSDGRQWRDARPIVNFLAAAKRGALLYVTVQRDGSVAETTRIVLRRWKAIFLSLPPKDVLAICTDSASNYTSAAKLLAKDPDPEIRRITWLPCATHVANLMLSDIGTGVPWVTETIVRARALVRFIKSHGAAYHLFRVKSRRRTLVHPVETQFAFVFFMFVCLLARRNALESMLHDDEWDKIPWESSKRRQALWVRQVIRCADFWCNVQYAVSVMTPVHQLLRRLDRGGMIMSMMYSWSQELARQVAVVDVPDDMQRPCVEAVQIRTMHMLEPAHAAVHLLNPRRRSLRYYESPRRTAADLEVITECDSFFLAQTGGDAAGDAYLRVRQQMRSFHSRVGHTTDRVTRDAEAEACVGDEETSRCASWWVEHGACFPDLHEIAGRVMHMWTSASPAERNWAEHERIQTAKRNKLKFRKVTQLVEIATNLKLLGCSDRSGGYVLPWGHMETLAEARPDEYTHTPTTADRDDEEEPEPEEWGARPRSAVAAHEVSAQVRRFQQQGSRRPERVAEVFGPRAETLHPYDYVPPPPAESAETLEQESDTEDLPPGVDKSVERLYYTYGAGPDGFQPHCTVIQESDDDSFSPSGGGTGGPTGRAARGASGGVTGEPSGGVTHDEGGRTSLPAQPSAEREREHARPACTDDDDNDDDDGVPLVFHRARMTSDRAPSATEGLRRSLRLQTQADSSTGVRREVSGHLDDITADEHMPSQHTPASAPPGDREQTDLCTSDFPGLEHGLSDTGFPGRGHRGERVGDDVEYRPTEAGVPELTEELHARLDREEEQRLEVLQREWAGRAVYMAEQQRARDLETGAVVPDPGGVEHHDPFAPDLAQTEGHRDPTVSEHGDPAVSDVVLGFRAADTLQPDDVRTEEAVRMEGDSDEHGDRGRGPGVEADDGADTARRLSPLPSAGPGRLSHGPIGGDDMDLQTDDPEEVGGSTSLALVLWHPSSVAHNVSSENVEGGGGADEEEEGGIPPDL</sequence>
<proteinExistence type="predicted"/>
<organism evidence="10 11">
    <name type="scientific">Chara braunii</name>
    <name type="common">Braun's stonewort</name>
    <dbReference type="NCBI Taxonomy" id="69332"/>
    <lineage>
        <taxon>Eukaryota</taxon>
        <taxon>Viridiplantae</taxon>
        <taxon>Streptophyta</taxon>
        <taxon>Charophyceae</taxon>
        <taxon>Charales</taxon>
        <taxon>Characeae</taxon>
        <taxon>Chara</taxon>
    </lineage>
</organism>
<evidence type="ECO:0000313" key="11">
    <source>
        <dbReference type="Proteomes" id="UP000265515"/>
    </source>
</evidence>
<protein>
    <recommendedName>
        <fullName evidence="9">BED-type domain-containing protein</fullName>
    </recommendedName>
</protein>
<evidence type="ECO:0000256" key="8">
    <source>
        <dbReference type="SAM" id="MobiDB-lite"/>
    </source>
</evidence>
<accession>A0A388L8W7</accession>
<keyword evidence="4" id="KW-0862">Zinc</keyword>
<dbReference type="InterPro" id="IPR007021">
    <property type="entry name" value="DUF659"/>
</dbReference>
<evidence type="ECO:0000256" key="1">
    <source>
        <dbReference type="ARBA" id="ARBA00004123"/>
    </source>
</evidence>
<evidence type="ECO:0000259" key="9">
    <source>
        <dbReference type="PROSITE" id="PS50808"/>
    </source>
</evidence>
<dbReference type="InterPro" id="IPR003656">
    <property type="entry name" value="Znf_BED"/>
</dbReference>
<feature type="compositionally biased region" description="Polar residues" evidence="8">
    <location>
        <begin position="1072"/>
        <end position="1082"/>
    </location>
</feature>
<feature type="compositionally biased region" description="Basic and acidic residues" evidence="8">
    <location>
        <begin position="1083"/>
        <end position="1101"/>
    </location>
</feature>
<reference evidence="10 11" key="1">
    <citation type="journal article" date="2018" name="Cell">
        <title>The Chara Genome: Secondary Complexity and Implications for Plant Terrestrialization.</title>
        <authorList>
            <person name="Nishiyama T."/>
            <person name="Sakayama H."/>
            <person name="Vries J.D."/>
            <person name="Buschmann H."/>
            <person name="Saint-Marcoux D."/>
            <person name="Ullrich K.K."/>
            <person name="Haas F.B."/>
            <person name="Vanderstraeten L."/>
            <person name="Becker D."/>
            <person name="Lang D."/>
            <person name="Vosolsobe S."/>
            <person name="Rombauts S."/>
            <person name="Wilhelmsson P.K.I."/>
            <person name="Janitza P."/>
            <person name="Kern R."/>
            <person name="Heyl A."/>
            <person name="Rumpler F."/>
            <person name="Villalobos L.I.A.C."/>
            <person name="Clay J.M."/>
            <person name="Skokan R."/>
            <person name="Toyoda A."/>
            <person name="Suzuki Y."/>
            <person name="Kagoshima H."/>
            <person name="Schijlen E."/>
            <person name="Tajeshwar N."/>
            <person name="Catarino B."/>
            <person name="Hetherington A.J."/>
            <person name="Saltykova A."/>
            <person name="Bonnot C."/>
            <person name="Breuninger H."/>
            <person name="Symeonidi A."/>
            <person name="Radhakrishnan G.V."/>
            <person name="Van Nieuwerburgh F."/>
            <person name="Deforce D."/>
            <person name="Chang C."/>
            <person name="Karol K.G."/>
            <person name="Hedrich R."/>
            <person name="Ulvskov P."/>
            <person name="Glockner G."/>
            <person name="Delwiche C.F."/>
            <person name="Petrasek J."/>
            <person name="Van de Peer Y."/>
            <person name="Friml J."/>
            <person name="Beilby M."/>
            <person name="Dolan L."/>
            <person name="Kohara Y."/>
            <person name="Sugano S."/>
            <person name="Fujiyama A."/>
            <person name="Delaux P.-M."/>
            <person name="Quint M."/>
            <person name="TheiBen G."/>
            <person name="Hagemann M."/>
            <person name="Harholt J."/>
            <person name="Dunand C."/>
            <person name="Zachgo S."/>
            <person name="Langdale J."/>
            <person name="Maumus F."/>
            <person name="Straeten D.V.D."/>
            <person name="Gould S.B."/>
            <person name="Rensing S.A."/>
        </authorList>
    </citation>
    <scope>NUCLEOTIDE SEQUENCE [LARGE SCALE GENOMIC DNA]</scope>
    <source>
        <strain evidence="10 11">S276</strain>
    </source>
</reference>
<evidence type="ECO:0000256" key="2">
    <source>
        <dbReference type="ARBA" id="ARBA00022723"/>
    </source>
</evidence>
<dbReference type="Gramene" id="GBG78751">
    <property type="protein sequence ID" value="GBG78751"/>
    <property type="gene ID" value="CBR_g27975"/>
</dbReference>
<dbReference type="GO" id="GO:0005634">
    <property type="term" value="C:nucleus"/>
    <property type="evidence" value="ECO:0007669"/>
    <property type="project" value="UniProtKB-SubCell"/>
</dbReference>
<keyword evidence="2" id="KW-0479">Metal-binding</keyword>
<feature type="region of interest" description="Disordered" evidence="8">
    <location>
        <begin position="908"/>
        <end position="945"/>
    </location>
</feature>
<dbReference type="PROSITE" id="PS50808">
    <property type="entry name" value="ZF_BED"/>
    <property type="match status" value="1"/>
</dbReference>
<comment type="subcellular location">
    <subcellularLocation>
        <location evidence="1">Nucleus</location>
    </subcellularLocation>
</comment>
<keyword evidence="3 7" id="KW-0863">Zinc-finger</keyword>
<evidence type="ECO:0000256" key="4">
    <source>
        <dbReference type="ARBA" id="ARBA00022833"/>
    </source>
</evidence>
<keyword evidence="5" id="KW-0238">DNA-binding</keyword>
<evidence type="ECO:0000256" key="6">
    <source>
        <dbReference type="ARBA" id="ARBA00023242"/>
    </source>
</evidence>
<dbReference type="GO" id="GO:0008270">
    <property type="term" value="F:zinc ion binding"/>
    <property type="evidence" value="ECO:0007669"/>
    <property type="project" value="UniProtKB-KW"/>
</dbReference>
<feature type="domain" description="BED-type" evidence="9">
    <location>
        <begin position="149"/>
        <end position="209"/>
    </location>
</feature>
<keyword evidence="6" id="KW-0539">Nucleus</keyword>